<evidence type="ECO:0000313" key="2">
    <source>
        <dbReference type="Proteomes" id="UP001629288"/>
    </source>
</evidence>
<dbReference type="EMBL" id="JAQQDH010000001">
    <property type="protein sequence ID" value="MFM0442070.1"/>
    <property type="molecule type" value="Genomic_DNA"/>
</dbReference>
<comment type="caution">
    <text evidence="1">The sequence shown here is derived from an EMBL/GenBank/DDBJ whole genome shotgun (WGS) entry which is preliminary data.</text>
</comment>
<protein>
    <submittedName>
        <fullName evidence="1">Uncharacterized protein</fullName>
    </submittedName>
</protein>
<proteinExistence type="predicted"/>
<accession>A0ABW9BT29</accession>
<dbReference type="RefSeq" id="WP_408127763.1">
    <property type="nucleotide sequence ID" value="NZ_JAQQDH010000001.1"/>
</dbReference>
<organism evidence="1 2">
    <name type="scientific">Paraburkholderia strydomiana</name>
    <dbReference type="NCBI Taxonomy" id="1245417"/>
    <lineage>
        <taxon>Bacteria</taxon>
        <taxon>Pseudomonadati</taxon>
        <taxon>Pseudomonadota</taxon>
        <taxon>Betaproteobacteria</taxon>
        <taxon>Burkholderiales</taxon>
        <taxon>Burkholderiaceae</taxon>
        <taxon>Paraburkholderia</taxon>
    </lineage>
</organism>
<evidence type="ECO:0000313" key="1">
    <source>
        <dbReference type="EMBL" id="MFM0442070.1"/>
    </source>
</evidence>
<name>A0ABW9BT29_9BURK</name>
<sequence length="54" mass="5930">MALTATEQKQIREAMCEMAVAGRRAPEIEEARLTLTKQFEALKAAAVQPAAKEK</sequence>
<gene>
    <name evidence="1" type="ORF">PQR00_00605</name>
</gene>
<reference evidence="1 2" key="1">
    <citation type="journal article" date="2024" name="Chem. Sci.">
        <title>Discovery of megapolipeptins by genome mining of a Burkholderiales bacteria collection.</title>
        <authorList>
            <person name="Paulo B.S."/>
            <person name="Recchia M.J.J."/>
            <person name="Lee S."/>
            <person name="Fergusson C.H."/>
            <person name="Romanowski S.B."/>
            <person name="Hernandez A."/>
            <person name="Krull N."/>
            <person name="Liu D.Y."/>
            <person name="Cavanagh H."/>
            <person name="Bos A."/>
            <person name="Gray C.A."/>
            <person name="Murphy B.T."/>
            <person name="Linington R.G."/>
            <person name="Eustaquio A.S."/>
        </authorList>
    </citation>
    <scope>NUCLEOTIDE SEQUENCE [LARGE SCALE GENOMIC DNA]</scope>
    <source>
        <strain evidence="1 2">RL17-379-BIB-C</strain>
    </source>
</reference>
<keyword evidence="2" id="KW-1185">Reference proteome</keyword>
<dbReference type="Proteomes" id="UP001629288">
    <property type="component" value="Unassembled WGS sequence"/>
</dbReference>